<feature type="non-terminal residue" evidence="5">
    <location>
        <position position="1"/>
    </location>
</feature>
<keyword evidence="2" id="KW-0472">Membrane</keyword>
<feature type="transmembrane region" description="Helical" evidence="2">
    <location>
        <begin position="87"/>
        <end position="108"/>
    </location>
</feature>
<feature type="transmembrane region" description="Helical" evidence="2">
    <location>
        <begin position="55"/>
        <end position="75"/>
    </location>
</feature>
<organism evidence="5 7">
    <name type="scientific">Aureobasidium pullulans</name>
    <name type="common">Black yeast</name>
    <name type="synonym">Pullularia pullulans</name>
    <dbReference type="NCBI Taxonomy" id="5580"/>
    <lineage>
        <taxon>Eukaryota</taxon>
        <taxon>Fungi</taxon>
        <taxon>Dikarya</taxon>
        <taxon>Ascomycota</taxon>
        <taxon>Pezizomycotina</taxon>
        <taxon>Dothideomycetes</taxon>
        <taxon>Dothideomycetidae</taxon>
        <taxon>Dothideales</taxon>
        <taxon>Saccotheciaceae</taxon>
        <taxon>Aureobasidium</taxon>
    </lineage>
</organism>
<dbReference type="InterPro" id="IPR049326">
    <property type="entry name" value="Rhodopsin_dom_fungi"/>
</dbReference>
<dbReference type="Proteomes" id="UP000308014">
    <property type="component" value="Unassembled WGS sequence"/>
</dbReference>
<dbReference type="Pfam" id="PF20684">
    <property type="entry name" value="Fung_rhodopsin"/>
    <property type="match status" value="1"/>
</dbReference>
<feature type="transmembrane region" description="Helical" evidence="2">
    <location>
        <begin position="210"/>
        <end position="233"/>
    </location>
</feature>
<feature type="transmembrane region" description="Helical" evidence="2">
    <location>
        <begin position="285"/>
        <end position="306"/>
    </location>
</feature>
<dbReference type="EMBL" id="QZAJ01000706">
    <property type="protein sequence ID" value="THW07185.1"/>
    <property type="molecule type" value="Genomic_DNA"/>
</dbReference>
<dbReference type="AlphaFoldDB" id="A0A4T0CVS2"/>
<feature type="transmembrane region" description="Helical" evidence="2">
    <location>
        <begin position="245"/>
        <end position="265"/>
    </location>
</feature>
<evidence type="ECO:0000313" key="7">
    <source>
        <dbReference type="Proteomes" id="UP000310039"/>
    </source>
</evidence>
<name>A0A4T0CVS2_AURPU</name>
<keyword evidence="2" id="KW-1133">Transmembrane helix</keyword>
<reference evidence="6 7" key="1">
    <citation type="submission" date="2018-10" db="EMBL/GenBank/DDBJ databases">
        <title>Fifty Aureobasidium pullulans genomes reveal a recombining polyextremotolerant generalist.</title>
        <authorList>
            <person name="Gostincar C."/>
            <person name="Turk M."/>
            <person name="Zajc J."/>
            <person name="Gunde-Cimerman N."/>
        </authorList>
    </citation>
    <scope>NUCLEOTIDE SEQUENCE [LARGE SCALE GENOMIC DNA]</scope>
    <source>
        <strain evidence="4 6">EXF-11318</strain>
        <strain evidence="5 7">EXF-3403</strain>
    </source>
</reference>
<feature type="domain" description="Rhodopsin" evidence="3">
    <location>
        <begin position="72"/>
        <end position="307"/>
    </location>
</feature>
<dbReference type="PANTHER" id="PTHR39614:SF2">
    <property type="entry name" value="INTEGRAL MEMBRANE PROTEIN"/>
    <property type="match status" value="1"/>
</dbReference>
<feature type="transmembrane region" description="Helical" evidence="2">
    <location>
        <begin position="167"/>
        <end position="190"/>
    </location>
</feature>
<evidence type="ECO:0000313" key="6">
    <source>
        <dbReference type="Proteomes" id="UP000308014"/>
    </source>
</evidence>
<gene>
    <name evidence="5" type="ORF">D6C84_03682</name>
    <name evidence="4" type="ORF">D6D24_09697</name>
</gene>
<proteinExistence type="predicted"/>
<dbReference type="EMBL" id="QZBT01000038">
    <property type="protein sequence ID" value="THZ85006.1"/>
    <property type="molecule type" value="Genomic_DNA"/>
</dbReference>
<keyword evidence="2" id="KW-0812">Transmembrane</keyword>
<dbReference type="Proteomes" id="UP000310039">
    <property type="component" value="Unassembled WGS sequence"/>
</dbReference>
<sequence length="416" mass="46187">FSSFSERDNPRSYSTSTSPRLILGPCKGASLCDMGSYNSDGFYAFSPVTANDRAGILYVATILSLLFSVITLLVRWHIQRRTFGLDFWIIVAATIVGLGQYAAVFVGLDNYALGKAVSLMSESDQLNAARSAIASICLFIIANALSKCSVIFFMKRLFSTDNRTARILCNSLLGLVAVWTLASILALTITCGPSTKFALQDRCSGQITRWSLVATFDSLFEIAIFLLSIVLVVPLQMTREIKLSVVFAFSFRLIVAMFAIIHVYYVSQWSDSSDPGIATVYSLLWQQVELGYALMAATIPTLRSFVRAYEKAMGWESSYYIRNTNTRTANSTYQLSTMNKSRHEEEGVFGLQRETTCDKHPLRPDRPNYKAQIYGPGLNDLPENMPRRTKSNSSGGSEEPIIRKDVEIQVSSEAAH</sequence>
<feature type="transmembrane region" description="Helical" evidence="2">
    <location>
        <begin position="128"/>
        <end position="146"/>
    </location>
</feature>
<evidence type="ECO:0000256" key="1">
    <source>
        <dbReference type="SAM" id="MobiDB-lite"/>
    </source>
</evidence>
<dbReference type="PANTHER" id="PTHR39614">
    <property type="entry name" value="INTEGRAL MEMBRANE PROTEIN"/>
    <property type="match status" value="1"/>
</dbReference>
<feature type="region of interest" description="Disordered" evidence="1">
    <location>
        <begin position="375"/>
        <end position="416"/>
    </location>
</feature>
<evidence type="ECO:0000256" key="2">
    <source>
        <dbReference type="SAM" id="Phobius"/>
    </source>
</evidence>
<accession>A0A4T0CVS2</accession>
<evidence type="ECO:0000259" key="3">
    <source>
        <dbReference type="Pfam" id="PF20684"/>
    </source>
</evidence>
<evidence type="ECO:0000313" key="5">
    <source>
        <dbReference type="EMBL" id="THZ85006.1"/>
    </source>
</evidence>
<evidence type="ECO:0000313" key="4">
    <source>
        <dbReference type="EMBL" id="THW07185.1"/>
    </source>
</evidence>
<comment type="caution">
    <text evidence="5">The sequence shown here is derived from an EMBL/GenBank/DDBJ whole genome shotgun (WGS) entry which is preliminary data.</text>
</comment>
<protein>
    <recommendedName>
        <fullName evidence="3">Rhodopsin domain-containing protein</fullName>
    </recommendedName>
</protein>